<keyword evidence="1" id="KW-0472">Membrane</keyword>
<dbReference type="AlphaFoldDB" id="A0A1T4MR39"/>
<feature type="transmembrane region" description="Helical" evidence="1">
    <location>
        <begin position="6"/>
        <end position="23"/>
    </location>
</feature>
<keyword evidence="1" id="KW-0812">Transmembrane</keyword>
<protein>
    <submittedName>
        <fullName evidence="2">Uncharacterized protein</fullName>
    </submittedName>
</protein>
<accession>A0A1T4MR39</accession>
<reference evidence="3" key="1">
    <citation type="submission" date="2017-02" db="EMBL/GenBank/DDBJ databases">
        <authorList>
            <person name="Varghese N."/>
            <person name="Submissions S."/>
        </authorList>
    </citation>
    <scope>NUCLEOTIDE SEQUENCE [LARGE SCALE GENOMIC DNA]</scope>
    <source>
        <strain evidence="3">ATCC 25662</strain>
    </source>
</reference>
<keyword evidence="3" id="KW-1185">Reference proteome</keyword>
<dbReference type="Proteomes" id="UP000243297">
    <property type="component" value="Unassembled WGS sequence"/>
</dbReference>
<dbReference type="EMBL" id="FUWY01000003">
    <property type="protein sequence ID" value="SJZ69580.1"/>
    <property type="molecule type" value="Genomic_DNA"/>
</dbReference>
<keyword evidence="1" id="KW-1133">Transmembrane helix</keyword>
<dbReference type="RefSeq" id="WP_078711775.1">
    <property type="nucleotide sequence ID" value="NZ_FUWY01000003.1"/>
</dbReference>
<sequence>MNFTDAMILLFFGIGILITIVLMRKTKKENCSGTCLGCAQETSCRIKNLKEDYDQDKKKASSAH</sequence>
<evidence type="ECO:0000256" key="1">
    <source>
        <dbReference type="SAM" id="Phobius"/>
    </source>
</evidence>
<gene>
    <name evidence="2" type="ORF">SAMN02745191_1371</name>
</gene>
<name>A0A1T4MR39_9FIRM</name>
<organism evidence="2 3">
    <name type="scientific">Anaerorhabdus furcosa</name>
    <dbReference type="NCBI Taxonomy" id="118967"/>
    <lineage>
        <taxon>Bacteria</taxon>
        <taxon>Bacillati</taxon>
        <taxon>Bacillota</taxon>
        <taxon>Erysipelotrichia</taxon>
        <taxon>Erysipelotrichales</taxon>
        <taxon>Erysipelotrichaceae</taxon>
        <taxon>Anaerorhabdus</taxon>
    </lineage>
</organism>
<evidence type="ECO:0000313" key="2">
    <source>
        <dbReference type="EMBL" id="SJZ69580.1"/>
    </source>
</evidence>
<dbReference type="STRING" id="118967.SAMN02745191_1371"/>
<evidence type="ECO:0000313" key="3">
    <source>
        <dbReference type="Proteomes" id="UP000243297"/>
    </source>
</evidence>
<proteinExistence type="predicted"/>